<keyword evidence="2" id="KW-1185">Reference proteome</keyword>
<dbReference type="AlphaFoldDB" id="A0A8X8YDD5"/>
<evidence type="ECO:0000313" key="1">
    <source>
        <dbReference type="EMBL" id="KAG6429634.1"/>
    </source>
</evidence>
<sequence length="123" mass="12700">MKGYKLQIVGGSREGPGSLDVASGPVVCGADAVATANPASPVVAVAAIAKHLVEELAVSMVVAAADIVGAVVQHADAETWVHGCCAELKPLQSGLKLSELSKNVLHGFWVQLQAVGYLRYLRP</sequence>
<accession>A0A8X8YDD5</accession>
<protein>
    <submittedName>
        <fullName evidence="1">Uncharacterized protein</fullName>
    </submittedName>
</protein>
<gene>
    <name evidence="1" type="ORF">SASPL_107686</name>
</gene>
<name>A0A8X8YDD5_SALSN</name>
<reference evidence="1" key="1">
    <citation type="submission" date="2018-01" db="EMBL/GenBank/DDBJ databases">
        <authorList>
            <person name="Mao J.F."/>
        </authorList>
    </citation>
    <scope>NUCLEOTIDE SEQUENCE</scope>
    <source>
        <strain evidence="1">Huo1</strain>
        <tissue evidence="1">Leaf</tissue>
    </source>
</reference>
<evidence type="ECO:0000313" key="2">
    <source>
        <dbReference type="Proteomes" id="UP000298416"/>
    </source>
</evidence>
<reference evidence="1" key="2">
    <citation type="submission" date="2020-08" db="EMBL/GenBank/DDBJ databases">
        <title>Plant Genome Project.</title>
        <authorList>
            <person name="Zhang R.-G."/>
        </authorList>
    </citation>
    <scope>NUCLEOTIDE SEQUENCE</scope>
    <source>
        <strain evidence="1">Huo1</strain>
        <tissue evidence="1">Leaf</tissue>
    </source>
</reference>
<dbReference type="EMBL" id="PNBA02000003">
    <property type="protein sequence ID" value="KAG6429634.1"/>
    <property type="molecule type" value="Genomic_DNA"/>
</dbReference>
<proteinExistence type="predicted"/>
<dbReference type="Proteomes" id="UP000298416">
    <property type="component" value="Unassembled WGS sequence"/>
</dbReference>
<organism evidence="1">
    <name type="scientific">Salvia splendens</name>
    <name type="common">Scarlet sage</name>
    <dbReference type="NCBI Taxonomy" id="180675"/>
    <lineage>
        <taxon>Eukaryota</taxon>
        <taxon>Viridiplantae</taxon>
        <taxon>Streptophyta</taxon>
        <taxon>Embryophyta</taxon>
        <taxon>Tracheophyta</taxon>
        <taxon>Spermatophyta</taxon>
        <taxon>Magnoliopsida</taxon>
        <taxon>eudicotyledons</taxon>
        <taxon>Gunneridae</taxon>
        <taxon>Pentapetalae</taxon>
        <taxon>asterids</taxon>
        <taxon>lamiids</taxon>
        <taxon>Lamiales</taxon>
        <taxon>Lamiaceae</taxon>
        <taxon>Nepetoideae</taxon>
        <taxon>Mentheae</taxon>
        <taxon>Salviinae</taxon>
        <taxon>Salvia</taxon>
        <taxon>Salvia subgen. Calosphace</taxon>
        <taxon>core Calosphace</taxon>
    </lineage>
</organism>
<comment type="caution">
    <text evidence="1">The sequence shown here is derived from an EMBL/GenBank/DDBJ whole genome shotgun (WGS) entry which is preliminary data.</text>
</comment>